<dbReference type="OrthoDB" id="837016at2"/>
<evidence type="ECO:0000256" key="2">
    <source>
        <dbReference type="SAM" id="Phobius"/>
    </source>
</evidence>
<evidence type="ECO:0000313" key="4">
    <source>
        <dbReference type="Proteomes" id="UP000199060"/>
    </source>
</evidence>
<name>A0A1G6QGR3_9BACT</name>
<gene>
    <name evidence="3" type="ORF">SAMN04488104_100936</name>
</gene>
<accession>A0A1G6QGR3</accession>
<keyword evidence="2" id="KW-0812">Transmembrane</keyword>
<dbReference type="STRING" id="686796.SAMN04488104_100936"/>
<keyword evidence="2" id="KW-1133">Transmembrane helix</keyword>
<proteinExistence type="predicted"/>
<feature type="region of interest" description="Disordered" evidence="1">
    <location>
        <begin position="101"/>
        <end position="128"/>
    </location>
</feature>
<dbReference type="RefSeq" id="WP_087938499.1">
    <property type="nucleotide sequence ID" value="NZ_FNAC01000009.1"/>
</dbReference>
<dbReference type="Proteomes" id="UP000199060">
    <property type="component" value="Unassembled WGS sequence"/>
</dbReference>
<keyword evidence="4" id="KW-1185">Reference proteome</keyword>
<reference evidence="4" key="1">
    <citation type="submission" date="2016-10" db="EMBL/GenBank/DDBJ databases">
        <authorList>
            <person name="Varghese N."/>
            <person name="Submissions S."/>
        </authorList>
    </citation>
    <scope>NUCLEOTIDE SEQUENCE [LARGE SCALE GENOMIC DNA]</scope>
    <source>
        <strain evidence="4">DSM 23095</strain>
    </source>
</reference>
<evidence type="ECO:0000313" key="3">
    <source>
        <dbReference type="EMBL" id="SDC91114.1"/>
    </source>
</evidence>
<protein>
    <submittedName>
        <fullName evidence="3">Uncharacterized protein</fullName>
    </submittedName>
</protein>
<sequence length="230" mass="26241">MKDLPEHEPRSDSWERIMLKKNFDSQLIKNLGELPAYDPSDTAWSSIEKRLDNTKRRIIWRPIGIAASIFGLLILAFFLVRQENVKVDSQQPKIAWTSKTSLPTASIEQEERTDSLNETITATTDKKPTPEIITKSSRRSEFVPTISTRPPISISDDLTVKGMDLEVRGKYDPNVQNTNETYHLVAISWGLDKIKFQVKTNFGAQDPILLESISNEKGDFQARIILNRKK</sequence>
<feature type="transmembrane region" description="Helical" evidence="2">
    <location>
        <begin position="58"/>
        <end position="80"/>
    </location>
</feature>
<dbReference type="EMBL" id="FNAC01000009">
    <property type="protein sequence ID" value="SDC91114.1"/>
    <property type="molecule type" value="Genomic_DNA"/>
</dbReference>
<dbReference type="AlphaFoldDB" id="A0A1G6QGR3"/>
<evidence type="ECO:0000256" key="1">
    <source>
        <dbReference type="SAM" id="MobiDB-lite"/>
    </source>
</evidence>
<keyword evidence="2" id="KW-0472">Membrane</keyword>
<organism evidence="3 4">
    <name type="scientific">Algoriphagus faecimaris</name>
    <dbReference type="NCBI Taxonomy" id="686796"/>
    <lineage>
        <taxon>Bacteria</taxon>
        <taxon>Pseudomonadati</taxon>
        <taxon>Bacteroidota</taxon>
        <taxon>Cytophagia</taxon>
        <taxon>Cytophagales</taxon>
        <taxon>Cyclobacteriaceae</taxon>
        <taxon>Algoriphagus</taxon>
    </lineage>
</organism>